<evidence type="ECO:0000256" key="1">
    <source>
        <dbReference type="ARBA" id="ARBA00008168"/>
    </source>
</evidence>
<accession>A0A0S4M0H8</accession>
<dbReference type="GO" id="GO:0042802">
    <property type="term" value="F:identical protein binding"/>
    <property type="evidence" value="ECO:0007669"/>
    <property type="project" value="UniProtKB-ARBA"/>
</dbReference>
<evidence type="ECO:0000313" key="8">
    <source>
        <dbReference type="Proteomes" id="UP000198651"/>
    </source>
</evidence>
<keyword evidence="3 6" id="KW-0132">Cell division</keyword>
<evidence type="ECO:0000313" key="7">
    <source>
        <dbReference type="EMBL" id="CUT17303.1"/>
    </source>
</evidence>
<dbReference type="SUPFAM" id="SSF55229">
    <property type="entry name" value="Cell division protein MinE topological specificity domain"/>
    <property type="match status" value="1"/>
</dbReference>
<dbReference type="Gene3D" id="3.30.1070.10">
    <property type="entry name" value="Cell division topological specificity factor MinE"/>
    <property type="match status" value="1"/>
</dbReference>
<dbReference type="HAMAP" id="MF_00262">
    <property type="entry name" value="MinE"/>
    <property type="match status" value="1"/>
</dbReference>
<evidence type="ECO:0000256" key="4">
    <source>
        <dbReference type="ARBA" id="ARBA00023306"/>
    </source>
</evidence>
<dbReference type="InterPro" id="IPR005527">
    <property type="entry name" value="MinE"/>
</dbReference>
<dbReference type="NCBIfam" id="NF001422">
    <property type="entry name" value="PRK00296.1"/>
    <property type="match status" value="1"/>
</dbReference>
<dbReference type="GO" id="GO:0032955">
    <property type="term" value="P:regulation of division septum assembly"/>
    <property type="evidence" value="ECO:0007669"/>
    <property type="project" value="InterPro"/>
</dbReference>
<evidence type="ECO:0000256" key="2">
    <source>
        <dbReference type="ARBA" id="ARBA00020112"/>
    </source>
</evidence>
<comment type="similarity">
    <text evidence="1 6">Belongs to the MinE family.</text>
</comment>
<dbReference type="Pfam" id="PF03776">
    <property type="entry name" value="MinE"/>
    <property type="match status" value="1"/>
</dbReference>
<evidence type="ECO:0000256" key="5">
    <source>
        <dbReference type="ARBA" id="ARBA00025265"/>
    </source>
</evidence>
<dbReference type="PATRIC" id="fig|1561003.3.peg.471"/>
<keyword evidence="8" id="KW-1185">Reference proteome</keyword>
<dbReference type="Proteomes" id="UP000198651">
    <property type="component" value="Chromosome I"/>
</dbReference>
<keyword evidence="4 6" id="KW-0131">Cell cycle</keyword>
<dbReference type="NCBIfam" id="NF010595">
    <property type="entry name" value="PRK13989.1"/>
    <property type="match status" value="1"/>
</dbReference>
<proteinExistence type="inferred from homology"/>
<dbReference type="FunFam" id="3.30.1070.10:FF:000001">
    <property type="entry name" value="Cell division topological specificity factor"/>
    <property type="match status" value="1"/>
</dbReference>
<reference evidence="8" key="1">
    <citation type="submission" date="2015-11" db="EMBL/GenBank/DDBJ databases">
        <authorList>
            <person name="Seth-Smith H.M.B."/>
        </authorList>
    </citation>
    <scope>NUCLEOTIDE SEQUENCE [LARGE SCALE GENOMIC DNA]</scope>
    <source>
        <strain evidence="8">2013Ark11</strain>
    </source>
</reference>
<comment type="function">
    <text evidence="5 6">Prevents the cell division inhibition by proteins MinC and MinD at internal division sites while permitting inhibition at polar sites. This ensures cell division at the proper site by restricting the formation of a division septum at the midpoint of the long axis of the cell.</text>
</comment>
<dbReference type="InterPro" id="IPR036707">
    <property type="entry name" value="MinE_sf"/>
</dbReference>
<organism evidence="7 8">
    <name type="scientific">Candidatus Ichthyocystis hellenicum</name>
    <dbReference type="NCBI Taxonomy" id="1561003"/>
    <lineage>
        <taxon>Bacteria</taxon>
        <taxon>Pseudomonadati</taxon>
        <taxon>Pseudomonadota</taxon>
        <taxon>Betaproteobacteria</taxon>
        <taxon>Burkholderiales</taxon>
        <taxon>Candidatus Ichthyocystis</taxon>
    </lineage>
</organism>
<dbReference type="RefSeq" id="WP_092342052.1">
    <property type="nucleotide sequence ID" value="NZ_FLSL01000103.1"/>
</dbReference>
<evidence type="ECO:0000256" key="3">
    <source>
        <dbReference type="ARBA" id="ARBA00022618"/>
    </source>
</evidence>
<evidence type="ECO:0000256" key="6">
    <source>
        <dbReference type="HAMAP-Rule" id="MF_00262"/>
    </source>
</evidence>
<name>A0A0S4M0H8_9BURK</name>
<dbReference type="GO" id="GO:0051301">
    <property type="term" value="P:cell division"/>
    <property type="evidence" value="ECO:0007669"/>
    <property type="project" value="UniProtKB-KW"/>
</dbReference>
<gene>
    <name evidence="6 7" type="primary">minE</name>
    <name evidence="7" type="ORF">Ark11_0454</name>
</gene>
<dbReference type="STRING" id="1561003.Ark11_0454"/>
<dbReference type="OrthoDB" id="9802655at2"/>
<dbReference type="AlphaFoldDB" id="A0A0S4M0H8"/>
<protein>
    <recommendedName>
        <fullName evidence="2 6">Cell division topological specificity factor</fullName>
    </recommendedName>
</protein>
<dbReference type="EMBL" id="LN906597">
    <property type="protein sequence ID" value="CUT17303.1"/>
    <property type="molecule type" value="Genomic_DNA"/>
</dbReference>
<sequence length="87" mass="9871">MSLFDFIFHGRQKSAEVAKERLQIILAHQNGGSNHNFLPALQKDLINVISKYVSVGEEDIRVALEKQGDYEVIEVNIVIPEEAKHEL</sequence>
<dbReference type="NCBIfam" id="TIGR01215">
    <property type="entry name" value="minE"/>
    <property type="match status" value="1"/>
</dbReference>